<feature type="transmembrane region" description="Helical" evidence="4">
    <location>
        <begin position="12"/>
        <end position="33"/>
    </location>
</feature>
<name>A0A318TVR5_9BACL</name>
<keyword evidence="4" id="KW-0812">Transmembrane</keyword>
<dbReference type="Gene3D" id="3.90.550.10">
    <property type="entry name" value="Spore Coat Polysaccharide Biosynthesis Protein SpsA, Chain A"/>
    <property type="match status" value="1"/>
</dbReference>
<keyword evidence="3 5" id="KW-0808">Transferase</keyword>
<dbReference type="SUPFAM" id="SSF53448">
    <property type="entry name" value="Nucleotide-diphospho-sugar transferases"/>
    <property type="match status" value="1"/>
</dbReference>
<gene>
    <name evidence="5" type="ORF">BJ095_10162</name>
</gene>
<dbReference type="Proteomes" id="UP000247416">
    <property type="component" value="Unassembled WGS sequence"/>
</dbReference>
<evidence type="ECO:0000256" key="1">
    <source>
        <dbReference type="ARBA" id="ARBA00006739"/>
    </source>
</evidence>
<feature type="transmembrane region" description="Helical" evidence="4">
    <location>
        <begin position="318"/>
        <end position="339"/>
    </location>
</feature>
<dbReference type="PANTHER" id="PTHR43630">
    <property type="entry name" value="POLY-BETA-1,6-N-ACETYL-D-GLUCOSAMINE SYNTHASE"/>
    <property type="match status" value="1"/>
</dbReference>
<keyword evidence="2" id="KW-0328">Glycosyltransferase</keyword>
<feature type="transmembrane region" description="Helical" evidence="4">
    <location>
        <begin position="386"/>
        <end position="407"/>
    </location>
</feature>
<dbReference type="AlphaFoldDB" id="A0A318TVR5"/>
<dbReference type="Pfam" id="PF13641">
    <property type="entry name" value="Glyco_tranf_2_3"/>
    <property type="match status" value="1"/>
</dbReference>
<evidence type="ECO:0000313" key="6">
    <source>
        <dbReference type="Proteomes" id="UP000247416"/>
    </source>
</evidence>
<evidence type="ECO:0000256" key="4">
    <source>
        <dbReference type="SAM" id="Phobius"/>
    </source>
</evidence>
<dbReference type="EMBL" id="QJTJ01000001">
    <property type="protein sequence ID" value="PYF08842.1"/>
    <property type="molecule type" value="Genomic_DNA"/>
</dbReference>
<dbReference type="InterPro" id="IPR029044">
    <property type="entry name" value="Nucleotide-diphossugar_trans"/>
</dbReference>
<accession>A0A318TVR5</accession>
<evidence type="ECO:0000256" key="3">
    <source>
        <dbReference type="ARBA" id="ARBA00022679"/>
    </source>
</evidence>
<keyword evidence="4" id="KW-1133">Transmembrane helix</keyword>
<dbReference type="RefSeq" id="WP_202973773.1">
    <property type="nucleotide sequence ID" value="NZ_CP085009.1"/>
</dbReference>
<dbReference type="PANTHER" id="PTHR43630:SF1">
    <property type="entry name" value="POLY-BETA-1,6-N-ACETYL-D-GLUCOSAMINE SYNTHASE"/>
    <property type="match status" value="1"/>
</dbReference>
<feature type="transmembrane region" description="Helical" evidence="4">
    <location>
        <begin position="351"/>
        <end position="374"/>
    </location>
</feature>
<evidence type="ECO:0000256" key="2">
    <source>
        <dbReference type="ARBA" id="ARBA00022676"/>
    </source>
</evidence>
<proteinExistence type="inferred from homology"/>
<sequence length="427" mass="49969">MDSFVSSFLQHFNMVTFLVFLLLYSYQFIYMLVAFKSKRDKKYLPKDARLNKYAVIIAARNEELVIGELIKSIRKQNYPQEYVDIFVIADNCTDKTADVAKRVGAIVRERFNNHKIGKGYALDFMFKIINNEFSSKKYDGYFIFDADNLLDENYILNMNQTFNQGYQVVTSYRNSKNFDQNWITAGYALWFLHEAEYLNLPRMKLNASCAVSGTGFLVHSDIIKKNGGWIHHLLTEDIEFSIFQILNGVKIGYCSEAVFYDEQPVTFKHSWHQRLRWAKGFYQVLSNYGKDLMRCIFNRKHNSFSCFDMTMTIMPAMILTNFSILVNGLFYIAVLIGIFEKESIGDTTLLMLQSIGMYYSIMLFMALMTTITEWNRIHCAGWKKIVYSFTFPFFMMTYIPISIVALFKEVEWKQIPHTVVKSIDEVQ</sequence>
<keyword evidence="4" id="KW-0472">Membrane</keyword>
<organism evidence="5 6">
    <name type="scientific">Ureibacillus chungkukjangi</name>
    <dbReference type="NCBI Taxonomy" id="1202712"/>
    <lineage>
        <taxon>Bacteria</taxon>
        <taxon>Bacillati</taxon>
        <taxon>Bacillota</taxon>
        <taxon>Bacilli</taxon>
        <taxon>Bacillales</taxon>
        <taxon>Caryophanaceae</taxon>
        <taxon>Ureibacillus</taxon>
    </lineage>
</organism>
<dbReference type="GO" id="GO:0016757">
    <property type="term" value="F:glycosyltransferase activity"/>
    <property type="evidence" value="ECO:0007669"/>
    <property type="project" value="UniProtKB-KW"/>
</dbReference>
<keyword evidence="6" id="KW-1185">Reference proteome</keyword>
<dbReference type="CDD" id="cd06438">
    <property type="entry name" value="EpsO_like"/>
    <property type="match status" value="1"/>
</dbReference>
<reference evidence="5 6" key="1">
    <citation type="submission" date="2018-06" db="EMBL/GenBank/DDBJ databases">
        <title>Genomic Encyclopedia of Archaeal and Bacterial Type Strains, Phase II (KMG-II): from individual species to whole genera.</title>
        <authorList>
            <person name="Goeker M."/>
        </authorList>
    </citation>
    <scope>NUCLEOTIDE SEQUENCE [LARGE SCALE GENOMIC DNA]</scope>
    <source>
        <strain evidence="5 6">KACC 16626</strain>
    </source>
</reference>
<comment type="similarity">
    <text evidence="1">Belongs to the glycosyltransferase 2 family.</text>
</comment>
<evidence type="ECO:0000313" key="5">
    <source>
        <dbReference type="EMBL" id="PYF08842.1"/>
    </source>
</evidence>
<comment type="caution">
    <text evidence="5">The sequence shown here is derived from an EMBL/GenBank/DDBJ whole genome shotgun (WGS) entry which is preliminary data.</text>
</comment>
<protein>
    <submittedName>
        <fullName evidence="5">Cellulose synthase/poly-beta-1,6-N-acetylglucosamine synthase-like glycosyltransferase</fullName>
    </submittedName>
</protein>